<keyword evidence="1" id="KW-1133">Transmembrane helix</keyword>
<keyword evidence="1" id="KW-0472">Membrane</keyword>
<dbReference type="Proteomes" id="UP000191116">
    <property type="component" value="Unassembled WGS sequence"/>
</dbReference>
<protein>
    <submittedName>
        <fullName evidence="2">Uncharacterized protein</fullName>
    </submittedName>
</protein>
<evidence type="ECO:0000313" key="3">
    <source>
        <dbReference type="Proteomes" id="UP000191116"/>
    </source>
</evidence>
<reference evidence="2 3" key="1">
    <citation type="submission" date="2017-02" db="EMBL/GenBank/DDBJ databases">
        <authorList>
            <person name="Peterson S.W."/>
        </authorList>
    </citation>
    <scope>NUCLEOTIDE SEQUENCE [LARGE SCALE GENOMIC DNA]</scope>
    <source>
        <strain evidence="2 3">CECT 9189</strain>
    </source>
</reference>
<organism evidence="2 3">
    <name type="scientific">Photobacterium toruni</name>
    <dbReference type="NCBI Taxonomy" id="1935446"/>
    <lineage>
        <taxon>Bacteria</taxon>
        <taxon>Pseudomonadati</taxon>
        <taxon>Pseudomonadota</taxon>
        <taxon>Gammaproteobacteria</taxon>
        <taxon>Vibrionales</taxon>
        <taxon>Vibrionaceae</taxon>
        <taxon>Photobacterium</taxon>
    </lineage>
</organism>
<dbReference type="AlphaFoldDB" id="A0A1T4QQL7"/>
<accession>A0A1T4QQL7</accession>
<dbReference type="EMBL" id="FUWP01000003">
    <property type="protein sequence ID" value="SKA05907.1"/>
    <property type="molecule type" value="Genomic_DNA"/>
</dbReference>
<feature type="transmembrane region" description="Helical" evidence="1">
    <location>
        <begin position="20"/>
        <end position="39"/>
    </location>
</feature>
<sequence>MLDLTNPTVLKSFIFLNIEAASLILMISLPILLTFFLIVKNLRAFFNKPKNT</sequence>
<name>A0A1T4QQL7_9GAMM</name>
<keyword evidence="1" id="KW-0812">Transmembrane</keyword>
<gene>
    <name evidence="2" type="ORF">CZ814_01082</name>
</gene>
<evidence type="ECO:0000313" key="2">
    <source>
        <dbReference type="EMBL" id="SKA05907.1"/>
    </source>
</evidence>
<proteinExistence type="predicted"/>
<evidence type="ECO:0000256" key="1">
    <source>
        <dbReference type="SAM" id="Phobius"/>
    </source>
</evidence>